<name>A0A5J5AQ19_9ASTE</name>
<accession>A0A5J5AQ19</accession>
<keyword evidence="3" id="KW-1185">Reference proteome</keyword>
<dbReference type="PANTHER" id="PTHR36757">
    <property type="entry name" value="BNAANNG22500D PROTEIN"/>
    <property type="match status" value="1"/>
</dbReference>
<dbReference type="OrthoDB" id="1923860at2759"/>
<proteinExistence type="predicted"/>
<protein>
    <submittedName>
        <fullName evidence="2">Uncharacterized protein</fullName>
    </submittedName>
</protein>
<dbReference type="EMBL" id="CM018042">
    <property type="protein sequence ID" value="KAA8532690.1"/>
    <property type="molecule type" value="Genomic_DNA"/>
</dbReference>
<reference evidence="2 3" key="1">
    <citation type="submission" date="2019-09" db="EMBL/GenBank/DDBJ databases">
        <title>A chromosome-level genome assembly of the Chinese tupelo Nyssa sinensis.</title>
        <authorList>
            <person name="Yang X."/>
            <person name="Kang M."/>
            <person name="Yang Y."/>
            <person name="Xiong H."/>
            <person name="Wang M."/>
            <person name="Zhang Z."/>
            <person name="Wang Z."/>
            <person name="Wu H."/>
            <person name="Ma T."/>
            <person name="Liu J."/>
            <person name="Xi Z."/>
        </authorList>
    </citation>
    <scope>NUCLEOTIDE SEQUENCE [LARGE SCALE GENOMIC DNA]</scope>
    <source>
        <strain evidence="2">J267</strain>
        <tissue evidence="2">Leaf</tissue>
    </source>
</reference>
<dbReference type="PANTHER" id="PTHR36757:SF1">
    <property type="entry name" value="GENOME ASSEMBLY, CHROMOSOME: A04"/>
    <property type="match status" value="1"/>
</dbReference>
<organism evidence="2 3">
    <name type="scientific">Nyssa sinensis</name>
    <dbReference type="NCBI Taxonomy" id="561372"/>
    <lineage>
        <taxon>Eukaryota</taxon>
        <taxon>Viridiplantae</taxon>
        <taxon>Streptophyta</taxon>
        <taxon>Embryophyta</taxon>
        <taxon>Tracheophyta</taxon>
        <taxon>Spermatophyta</taxon>
        <taxon>Magnoliopsida</taxon>
        <taxon>eudicotyledons</taxon>
        <taxon>Gunneridae</taxon>
        <taxon>Pentapetalae</taxon>
        <taxon>asterids</taxon>
        <taxon>Cornales</taxon>
        <taxon>Nyssaceae</taxon>
        <taxon>Nyssa</taxon>
    </lineage>
</organism>
<evidence type="ECO:0000256" key="1">
    <source>
        <dbReference type="SAM" id="MobiDB-lite"/>
    </source>
</evidence>
<dbReference type="Proteomes" id="UP000325577">
    <property type="component" value="Linkage Group LG19"/>
</dbReference>
<evidence type="ECO:0000313" key="3">
    <source>
        <dbReference type="Proteomes" id="UP000325577"/>
    </source>
</evidence>
<evidence type="ECO:0000313" key="2">
    <source>
        <dbReference type="EMBL" id="KAA8532690.1"/>
    </source>
</evidence>
<feature type="region of interest" description="Disordered" evidence="1">
    <location>
        <begin position="87"/>
        <end position="112"/>
    </location>
</feature>
<gene>
    <name evidence="2" type="ORF">F0562_032723</name>
</gene>
<dbReference type="AlphaFoldDB" id="A0A5J5AQ19"/>
<sequence>MAVDVCSEISSLATSPRISFSHDLNQTEIHKSDASLLDPNSDFAFCISKSFAQELSSADELFSNGKILPIEIKKVTTTKEIHKFKSSPIFLPPQPTKPAMGNENGNENTKKKRLKEYLSSSFDAEEEEEKPLSRSFWQFRRSSSLNWDSGRSKGLIRSFQFLSRSNSTGSVPNPKQTVLPKENLKQQKQPPLMASTKPQVSNPAAFYSYNASRKTQSRKNCRYYGNGVSISPVLNIPHVYISKGTIYWDVKVVA</sequence>